<evidence type="ECO:0000313" key="1">
    <source>
        <dbReference type="EMBL" id="KAJ8990702.1"/>
    </source>
</evidence>
<dbReference type="EMBL" id="JAJGCB010000010">
    <property type="protein sequence ID" value="KAJ8990702.1"/>
    <property type="molecule type" value="Genomic_DNA"/>
</dbReference>
<comment type="caution">
    <text evidence="1">The sequence shown here is derived from an EMBL/GenBank/DDBJ whole genome shotgun (WGS) entry which is preliminary data.</text>
</comment>
<dbReference type="AlphaFoldDB" id="A0AAN6EVP8"/>
<proteinExistence type="predicted"/>
<dbReference type="Proteomes" id="UP001161757">
    <property type="component" value="Unassembled WGS sequence"/>
</dbReference>
<organism evidence="1 2">
    <name type="scientific">Exophiala dermatitidis</name>
    <name type="common">Black yeast-like fungus</name>
    <name type="synonym">Wangiella dermatitidis</name>
    <dbReference type="NCBI Taxonomy" id="5970"/>
    <lineage>
        <taxon>Eukaryota</taxon>
        <taxon>Fungi</taxon>
        <taxon>Dikarya</taxon>
        <taxon>Ascomycota</taxon>
        <taxon>Pezizomycotina</taxon>
        <taxon>Eurotiomycetes</taxon>
        <taxon>Chaetothyriomycetidae</taxon>
        <taxon>Chaetothyriales</taxon>
        <taxon>Herpotrichiellaceae</taxon>
        <taxon>Exophiala</taxon>
    </lineage>
</organism>
<evidence type="ECO:0008006" key="3">
    <source>
        <dbReference type="Google" id="ProtNLM"/>
    </source>
</evidence>
<evidence type="ECO:0000313" key="2">
    <source>
        <dbReference type="Proteomes" id="UP001161757"/>
    </source>
</evidence>
<sequence>MSNSPPKPFDPALMTSDELKFLIRNSRVQNITMDVQELRRRVYLRHPSVWKVAKSPRASLGDWDKLPPELQIEIFAVTSFCDLIHLRATNSQLKSQLEHWEPFRCPMEYGRDLVRALIASKAGFYWTAEEVMHVLFTSRCEICGTHGELIQLLRRKRCCLRCLSQERELLAVNYEYVTQVMHLTAADLEPVPALQSIPQKSFWGLPGSWGLAFDYQSALEVARERGHSLAMNSTTTTPTRHPEQHLMGAFGSGALLQPLPFPGERLSEELRSIQPRYKRSLQTRRGQPMLSVPQYEISPPETSYAQHACAVRMAGLGFKNTRLRDGTEKSVSSANMVYVSGVHCAGCAAYWNFHSPMPWQYHRLYAHDKSSRRDSEFKQHLRGCVYARLQWTLLHSNWGSVHEETVAFILSGGRVHFSRQATGDSHMYDNHVFEQLSWRVCFFMEQHEDDSDAFQLPYKWPIVDEPDEISKPVAVAGAGGGAFGGSNIPEIDYYWDSLVSQEAISQSNWACANMGNGGLCLFRGPYTLLAERRELYLEHNFPDGAYTHDQRATEWGFDRF</sequence>
<reference evidence="1" key="1">
    <citation type="submission" date="2023-01" db="EMBL/GenBank/DDBJ databases">
        <title>Exophiala dermititidis isolated from Cystic Fibrosis Patient.</title>
        <authorList>
            <person name="Kurbessoian T."/>
            <person name="Crocker A."/>
            <person name="Murante D."/>
            <person name="Hogan D.A."/>
            <person name="Stajich J.E."/>
        </authorList>
    </citation>
    <scope>NUCLEOTIDE SEQUENCE</scope>
    <source>
        <strain evidence="1">Ex8</strain>
    </source>
</reference>
<name>A0AAN6EVP8_EXODE</name>
<gene>
    <name evidence="1" type="ORF">HRR80_005479</name>
</gene>
<accession>A0AAN6EVP8</accession>
<protein>
    <recommendedName>
        <fullName evidence="3">F-box domain-containing protein</fullName>
    </recommendedName>
</protein>